<evidence type="ECO:0000313" key="1">
    <source>
        <dbReference type="EMBL" id="KAE8671804.1"/>
    </source>
</evidence>
<keyword evidence="2" id="KW-1185">Reference proteome</keyword>
<protein>
    <submittedName>
        <fullName evidence="1">5'-3' exonuclease family protein isoform 1</fullName>
    </submittedName>
</protein>
<comment type="caution">
    <text evidence="1">The sequence shown here is derived from an EMBL/GenBank/DDBJ whole genome shotgun (WGS) entry which is preliminary data.</text>
</comment>
<keyword evidence="1" id="KW-0269">Exonuclease</keyword>
<dbReference type="GO" id="GO:0004527">
    <property type="term" value="F:exonuclease activity"/>
    <property type="evidence" value="ECO:0007669"/>
    <property type="project" value="UniProtKB-KW"/>
</dbReference>
<evidence type="ECO:0000313" key="2">
    <source>
        <dbReference type="Proteomes" id="UP000436088"/>
    </source>
</evidence>
<dbReference type="EMBL" id="VEPZ02001462">
    <property type="protein sequence ID" value="KAE8671804.1"/>
    <property type="molecule type" value="Genomic_DNA"/>
</dbReference>
<proteinExistence type="predicted"/>
<keyword evidence="1" id="KW-0378">Hydrolase</keyword>
<organism evidence="1 2">
    <name type="scientific">Hibiscus syriacus</name>
    <name type="common">Rose of Sharon</name>
    <dbReference type="NCBI Taxonomy" id="106335"/>
    <lineage>
        <taxon>Eukaryota</taxon>
        <taxon>Viridiplantae</taxon>
        <taxon>Streptophyta</taxon>
        <taxon>Embryophyta</taxon>
        <taxon>Tracheophyta</taxon>
        <taxon>Spermatophyta</taxon>
        <taxon>Magnoliopsida</taxon>
        <taxon>eudicotyledons</taxon>
        <taxon>Gunneridae</taxon>
        <taxon>Pentapetalae</taxon>
        <taxon>rosids</taxon>
        <taxon>malvids</taxon>
        <taxon>Malvales</taxon>
        <taxon>Malvaceae</taxon>
        <taxon>Malvoideae</taxon>
        <taxon>Hibiscus</taxon>
    </lineage>
</organism>
<gene>
    <name evidence="1" type="ORF">F3Y22_tig00111917pilonHSYRG00067</name>
</gene>
<dbReference type="Proteomes" id="UP000436088">
    <property type="component" value="Unassembled WGS sequence"/>
</dbReference>
<reference evidence="1" key="1">
    <citation type="submission" date="2019-09" db="EMBL/GenBank/DDBJ databases">
        <title>Draft genome information of white flower Hibiscus syriacus.</title>
        <authorList>
            <person name="Kim Y.-M."/>
        </authorList>
    </citation>
    <scope>NUCLEOTIDE SEQUENCE [LARGE SCALE GENOMIC DNA]</scope>
    <source>
        <strain evidence="1">YM2019G1</strain>
    </source>
</reference>
<accession>A0A6A2YF17</accession>
<sequence length="287" mass="32112">MVANASICPDKHVTAEDASCNTLLSTSLDSKNTYNIEENVFISELSEYAASPNPEARPDEIRSQDLVLPQESDQPTHRPSPASHEYNYSTLAHASKSKTITDNKKSIVRSRYFHKKQVDTNDQEDKRVNFCGKDNTIQFPETSIPDSYGNNYFKGTALKRKKSSLEYDELENVNPQQIYMDASHDDTGDHDPNIETFVETKAGDAKFGSNISHLGRYSNVAEKSMERFVSVISSFRFSSPGSRASGLRAPLKYAQNTCINRSSAAVDLNQFAYVPKNKKATLASRRF</sequence>
<name>A0A6A2YF17_HIBSY</name>
<dbReference type="AlphaFoldDB" id="A0A6A2YF17"/>
<keyword evidence="1" id="KW-0540">Nuclease</keyword>